<evidence type="ECO:0000256" key="7">
    <source>
        <dbReference type="ARBA" id="ARBA00013188"/>
    </source>
</evidence>
<evidence type="ECO:0000256" key="5">
    <source>
        <dbReference type="ARBA" id="ARBA00001954"/>
    </source>
</evidence>
<evidence type="ECO:0000256" key="13">
    <source>
        <dbReference type="PIRSR" id="PIRSR001461-3"/>
    </source>
</evidence>
<dbReference type="Pfam" id="PF00834">
    <property type="entry name" value="Ribul_P_3_epim"/>
    <property type="match status" value="1"/>
</dbReference>
<comment type="cofactor">
    <cofactor evidence="12">
        <name>a divalent metal cation</name>
        <dbReference type="ChEBI" id="CHEBI:60240"/>
    </cofactor>
    <text evidence="12">Binds 1 divalent metal cation per subunit.</text>
</comment>
<keyword evidence="12" id="KW-0464">Manganese</keyword>
<dbReference type="PIRSF" id="PIRSF001461">
    <property type="entry name" value="RPE"/>
    <property type="match status" value="1"/>
</dbReference>
<feature type="binding site" evidence="12">
    <location>
        <position position="63"/>
    </location>
    <ligand>
        <name>a divalent metal cation</name>
        <dbReference type="ChEBI" id="CHEBI:60240"/>
    </ligand>
</feature>
<dbReference type="FunFam" id="3.20.20.70:FF:000004">
    <property type="entry name" value="Ribulose-phosphate 3-epimerase"/>
    <property type="match status" value="1"/>
</dbReference>
<evidence type="ECO:0000256" key="4">
    <source>
        <dbReference type="ARBA" id="ARBA00001947"/>
    </source>
</evidence>
<evidence type="ECO:0000256" key="10">
    <source>
        <dbReference type="PIRNR" id="PIRNR001461"/>
    </source>
</evidence>
<comment type="cofactor">
    <cofactor evidence="2">
        <name>Mn(2+)</name>
        <dbReference type="ChEBI" id="CHEBI:29035"/>
    </cofactor>
</comment>
<accession>A0A7S0LBR0</accession>
<dbReference type="GO" id="GO:0005737">
    <property type="term" value="C:cytoplasm"/>
    <property type="evidence" value="ECO:0007669"/>
    <property type="project" value="UniProtKB-ARBA"/>
</dbReference>
<feature type="binding site" evidence="13">
    <location>
        <position position="38"/>
    </location>
    <ligand>
        <name>substrate</name>
    </ligand>
</feature>
<protein>
    <recommendedName>
        <fullName evidence="7 10">Ribulose-phosphate 3-epimerase</fullName>
        <ecNumber evidence="7 10">5.1.3.1</ecNumber>
    </recommendedName>
</protein>
<name>A0A7S0LBR0_9EUKA</name>
<dbReference type="AlphaFoldDB" id="A0A7S0LBR0"/>
<dbReference type="GO" id="GO:0046872">
    <property type="term" value="F:metal ion binding"/>
    <property type="evidence" value="ECO:0007669"/>
    <property type="project" value="UniProtKB-KW"/>
</dbReference>
<sequence length="261" mass="27523">MLSFLVPAVGALSLGVRPAAVSRGSTVRMASEYLIAPSILSADFAKLGEEVDTVLAAGADTVHFDVMDNHYVPNLTIGPLVCKALRNHGITAPIDVHLMVSPVDRIIGDFADAGASYITFHPEATTHIDRSLQLVRAAGCKSGLVFNPATSLDCLKYVMDKVDIVLLMSVNPGFGGQSFIPATLDKLREARAMIDESGFDISLEIDGGVGPANIAEVAAAGADMFVAGSAIFNTPDYKETIDKMRAELATVPVPGKDFSML</sequence>
<dbReference type="NCBIfam" id="TIGR01163">
    <property type="entry name" value="rpe"/>
    <property type="match status" value="1"/>
</dbReference>
<keyword evidence="8 12" id="KW-0479">Metal-binding</keyword>
<dbReference type="SUPFAM" id="SSF51366">
    <property type="entry name" value="Ribulose-phoshate binding barrel"/>
    <property type="match status" value="1"/>
</dbReference>
<evidence type="ECO:0000256" key="8">
    <source>
        <dbReference type="ARBA" id="ARBA00022723"/>
    </source>
</evidence>
<dbReference type="InterPro" id="IPR013785">
    <property type="entry name" value="Aldolase_TIM"/>
</dbReference>
<feature type="binding site" evidence="13">
    <location>
        <begin position="228"/>
        <end position="229"/>
    </location>
    <ligand>
        <name>substrate</name>
    </ligand>
</feature>
<evidence type="ECO:0000256" key="6">
    <source>
        <dbReference type="ARBA" id="ARBA00009541"/>
    </source>
</evidence>
<reference evidence="14" key="1">
    <citation type="submission" date="2021-01" db="EMBL/GenBank/DDBJ databases">
        <authorList>
            <person name="Corre E."/>
            <person name="Pelletier E."/>
            <person name="Niang G."/>
            <person name="Scheremetjew M."/>
            <person name="Finn R."/>
            <person name="Kale V."/>
            <person name="Holt S."/>
            <person name="Cochrane G."/>
            <person name="Meng A."/>
            <person name="Brown T."/>
            <person name="Cohen L."/>
        </authorList>
    </citation>
    <scope>NUCLEOTIDE SEQUENCE</scope>
    <source>
        <strain evidence="14">PLY182g</strain>
    </source>
</reference>
<keyword evidence="10" id="KW-0119">Carbohydrate metabolism</keyword>
<dbReference type="PROSITE" id="PS01086">
    <property type="entry name" value="RIBUL_P_3_EPIMER_2"/>
    <property type="match status" value="1"/>
</dbReference>
<dbReference type="PANTHER" id="PTHR11749">
    <property type="entry name" value="RIBULOSE-5-PHOSPHATE-3-EPIMERASE"/>
    <property type="match status" value="1"/>
</dbReference>
<dbReference type="PROSITE" id="PS01085">
    <property type="entry name" value="RIBUL_P_3_EPIMER_1"/>
    <property type="match status" value="1"/>
</dbReference>
<evidence type="ECO:0000256" key="11">
    <source>
        <dbReference type="PIRSR" id="PIRSR001461-1"/>
    </source>
</evidence>
<keyword evidence="9 10" id="KW-0413">Isomerase</keyword>
<evidence type="ECO:0000256" key="9">
    <source>
        <dbReference type="ARBA" id="ARBA00023235"/>
    </source>
</evidence>
<comment type="similarity">
    <text evidence="6 10">Belongs to the ribulose-phosphate 3-epimerase family.</text>
</comment>
<feature type="binding site" evidence="13">
    <location>
        <begin position="173"/>
        <end position="176"/>
    </location>
    <ligand>
        <name>substrate</name>
    </ligand>
</feature>
<comment type="catalytic activity">
    <reaction evidence="1 10">
        <text>D-ribulose 5-phosphate = D-xylulose 5-phosphate</text>
        <dbReference type="Rhea" id="RHEA:13677"/>
        <dbReference type="ChEBI" id="CHEBI:57737"/>
        <dbReference type="ChEBI" id="CHEBI:58121"/>
        <dbReference type="EC" id="5.1.3.1"/>
    </reaction>
</comment>
<evidence type="ECO:0000256" key="1">
    <source>
        <dbReference type="ARBA" id="ARBA00001782"/>
    </source>
</evidence>
<dbReference type="NCBIfam" id="NF004076">
    <property type="entry name" value="PRK05581.1-4"/>
    <property type="match status" value="1"/>
</dbReference>
<gene>
    <name evidence="14" type="ORF">CPEL01642_LOCUS10914</name>
</gene>
<dbReference type="GO" id="GO:0006098">
    <property type="term" value="P:pentose-phosphate shunt"/>
    <property type="evidence" value="ECO:0007669"/>
    <property type="project" value="InterPro"/>
</dbReference>
<evidence type="ECO:0000256" key="2">
    <source>
        <dbReference type="ARBA" id="ARBA00001936"/>
    </source>
</evidence>
<dbReference type="Gene3D" id="3.20.20.70">
    <property type="entry name" value="Aldolase class I"/>
    <property type="match status" value="1"/>
</dbReference>
<proteinExistence type="inferred from homology"/>
<comment type="cofactor">
    <cofactor evidence="4">
        <name>Zn(2+)</name>
        <dbReference type="ChEBI" id="CHEBI:29105"/>
    </cofactor>
</comment>
<dbReference type="GO" id="GO:0004750">
    <property type="term" value="F:D-ribulose-phosphate 3-epimerase activity"/>
    <property type="evidence" value="ECO:0007669"/>
    <property type="project" value="UniProtKB-EC"/>
</dbReference>
<feature type="active site" description="Proton donor" evidence="11">
    <location>
        <position position="206"/>
    </location>
</feature>
<feature type="active site" description="Proton acceptor" evidence="11">
    <location>
        <position position="65"/>
    </location>
</feature>
<keyword evidence="12" id="KW-0862">Zinc</keyword>
<dbReference type="InterPro" id="IPR000056">
    <property type="entry name" value="Ribul_P_3_epim-like"/>
</dbReference>
<dbReference type="HAMAP" id="MF_02227">
    <property type="entry name" value="RPE"/>
    <property type="match status" value="1"/>
</dbReference>
<organism evidence="14">
    <name type="scientific">Coccolithus braarudii</name>
    <dbReference type="NCBI Taxonomy" id="221442"/>
    <lineage>
        <taxon>Eukaryota</taxon>
        <taxon>Haptista</taxon>
        <taxon>Haptophyta</taxon>
        <taxon>Prymnesiophyceae</taxon>
        <taxon>Coccolithales</taxon>
        <taxon>Coccolithaceae</taxon>
        <taxon>Coccolithus</taxon>
    </lineage>
</organism>
<feature type="binding site" evidence="12">
    <location>
        <position position="206"/>
    </location>
    <ligand>
        <name>a divalent metal cation</name>
        <dbReference type="ChEBI" id="CHEBI:60240"/>
    </ligand>
</feature>
<dbReference type="EMBL" id="HBEY01022859">
    <property type="protein sequence ID" value="CAD8607556.1"/>
    <property type="molecule type" value="Transcribed_RNA"/>
</dbReference>
<evidence type="ECO:0000256" key="12">
    <source>
        <dbReference type="PIRSR" id="PIRSR001461-2"/>
    </source>
</evidence>
<dbReference type="EC" id="5.1.3.1" evidence="7 10"/>
<keyword evidence="12" id="KW-0170">Cobalt</keyword>
<dbReference type="InterPro" id="IPR011060">
    <property type="entry name" value="RibuloseP-bd_barrel"/>
</dbReference>
<dbReference type="InterPro" id="IPR026019">
    <property type="entry name" value="Ribul_P_3_epim"/>
</dbReference>
<dbReference type="GO" id="GO:0005975">
    <property type="term" value="P:carbohydrate metabolic process"/>
    <property type="evidence" value="ECO:0007669"/>
    <property type="project" value="InterPro"/>
</dbReference>
<comment type="cofactor">
    <cofactor evidence="3">
        <name>Co(2+)</name>
        <dbReference type="ChEBI" id="CHEBI:48828"/>
    </cofactor>
</comment>
<feature type="binding site" evidence="13">
    <location>
        <position position="208"/>
    </location>
    <ligand>
        <name>substrate</name>
    </ligand>
</feature>
<dbReference type="CDD" id="cd00429">
    <property type="entry name" value="RPE"/>
    <property type="match status" value="1"/>
</dbReference>
<feature type="binding site" evidence="13">
    <location>
        <position position="97"/>
    </location>
    <ligand>
        <name>substrate</name>
    </ligand>
</feature>
<evidence type="ECO:0000313" key="14">
    <source>
        <dbReference type="EMBL" id="CAD8607556.1"/>
    </source>
</evidence>
<evidence type="ECO:0000256" key="3">
    <source>
        <dbReference type="ARBA" id="ARBA00001941"/>
    </source>
</evidence>
<feature type="binding site" evidence="12">
    <location>
        <position position="65"/>
    </location>
    <ligand>
        <name>a divalent metal cation</name>
        <dbReference type="ChEBI" id="CHEBI:60240"/>
    </ligand>
</feature>
<feature type="binding site" evidence="12">
    <location>
        <position position="97"/>
    </location>
    <ligand>
        <name>a divalent metal cation</name>
        <dbReference type="ChEBI" id="CHEBI:60240"/>
    </ligand>
</feature>
<comment type="cofactor">
    <cofactor evidence="5">
        <name>Fe(2+)</name>
        <dbReference type="ChEBI" id="CHEBI:29033"/>
    </cofactor>
</comment>